<dbReference type="Proteomes" id="UP000539642">
    <property type="component" value="Unassembled WGS sequence"/>
</dbReference>
<organism evidence="1 2">
    <name type="scientific">Desulfoprunum benzoelyticum</name>
    <dbReference type="NCBI Taxonomy" id="1506996"/>
    <lineage>
        <taxon>Bacteria</taxon>
        <taxon>Pseudomonadati</taxon>
        <taxon>Thermodesulfobacteriota</taxon>
        <taxon>Desulfobulbia</taxon>
        <taxon>Desulfobulbales</taxon>
        <taxon>Desulfobulbaceae</taxon>
        <taxon>Desulfoprunum</taxon>
    </lineage>
</organism>
<proteinExistence type="predicted"/>
<keyword evidence="2" id="KW-1185">Reference proteome</keyword>
<evidence type="ECO:0000313" key="2">
    <source>
        <dbReference type="Proteomes" id="UP000539642"/>
    </source>
</evidence>
<dbReference type="EMBL" id="JACHEO010000014">
    <property type="protein sequence ID" value="MBB5348673.1"/>
    <property type="molecule type" value="Genomic_DNA"/>
</dbReference>
<accession>A0A840UV14</accession>
<gene>
    <name evidence="1" type="ORF">HNQ81_002413</name>
</gene>
<sequence>MADDKNVAGGDYGSMVWVTDREGKEYACYLKDIKALKPKEKLTEAEKAKCVDVSTVIGNW</sequence>
<dbReference type="AlphaFoldDB" id="A0A840UV14"/>
<protein>
    <submittedName>
        <fullName evidence="1">Uncharacterized protein</fullName>
    </submittedName>
</protein>
<evidence type="ECO:0000313" key="1">
    <source>
        <dbReference type="EMBL" id="MBB5348673.1"/>
    </source>
</evidence>
<comment type="caution">
    <text evidence="1">The sequence shown here is derived from an EMBL/GenBank/DDBJ whole genome shotgun (WGS) entry which is preliminary data.</text>
</comment>
<reference evidence="1 2" key="1">
    <citation type="submission" date="2020-08" db="EMBL/GenBank/DDBJ databases">
        <title>Genomic Encyclopedia of Type Strains, Phase IV (KMG-IV): sequencing the most valuable type-strain genomes for metagenomic binning, comparative biology and taxonomic classification.</title>
        <authorList>
            <person name="Goeker M."/>
        </authorList>
    </citation>
    <scope>NUCLEOTIDE SEQUENCE [LARGE SCALE GENOMIC DNA]</scope>
    <source>
        <strain evidence="1 2">DSM 28570</strain>
    </source>
</reference>
<dbReference type="RefSeq" id="WP_183351508.1">
    <property type="nucleotide sequence ID" value="NZ_JACHEO010000014.1"/>
</dbReference>
<name>A0A840UV14_9BACT</name>